<dbReference type="NCBIfam" id="NF033720">
    <property type="entry name" value="DbpB"/>
    <property type="match status" value="1"/>
</dbReference>
<dbReference type="InterPro" id="IPR038353">
    <property type="entry name" value="Decorin-db_sf"/>
</dbReference>
<feature type="signal peptide" evidence="1">
    <location>
        <begin position="1"/>
        <end position="21"/>
    </location>
</feature>
<evidence type="ECO:0000313" key="3">
    <source>
        <dbReference type="Proteomes" id="UP000199262"/>
    </source>
</evidence>
<dbReference type="AlphaFoldDB" id="A0A1G4Q2A6"/>
<keyword evidence="3" id="KW-1185">Reference proteome</keyword>
<dbReference type="InterPro" id="IPR053514">
    <property type="entry name" value="Decorin-Binding"/>
</dbReference>
<dbReference type="OrthoDB" id="352280at2"/>
<proteinExistence type="predicted"/>
<protein>
    <submittedName>
        <fullName evidence="2">Decorin binding protein</fullName>
    </submittedName>
</protein>
<organism evidence="2 3">
    <name type="scientific">Borreliella japonica</name>
    <name type="common">Borrelia japonica</name>
    <dbReference type="NCBI Taxonomy" id="34095"/>
    <lineage>
        <taxon>Bacteria</taxon>
        <taxon>Pseudomonadati</taxon>
        <taxon>Spirochaetota</taxon>
        <taxon>Spirochaetia</taxon>
        <taxon>Spirochaetales</taxon>
        <taxon>Borreliaceae</taxon>
        <taxon>Borreliella</taxon>
    </lineage>
</organism>
<sequence length="186" mass="20971">MKKFNLIIVALFVALLTSCNFELTEKTEEIKMALKSSSKDVKDKISQIRKEAAEKGVNFVAFTNTETGSKVTNGGLALREAKVQAIEATRKFLKTIEEEALKLKEHGNSSEFSAMFDLMLEIVESLEEIGIKAKDSVLAEVEKNPINTVERLLETKVQIENNLEKIKKKQNLNGEEKKNNKIKKKK</sequence>
<reference evidence="3" key="1">
    <citation type="submission" date="2016-10" db="EMBL/GenBank/DDBJ databases">
        <authorList>
            <person name="Varghese N."/>
            <person name="Submissions S."/>
        </authorList>
    </citation>
    <scope>NUCLEOTIDE SEQUENCE [LARGE SCALE GENOMIC DNA]</scope>
    <source>
        <strain evidence="3">ATCC 51557</strain>
    </source>
</reference>
<dbReference type="EMBL" id="FMTE01000005">
    <property type="protein sequence ID" value="SCW38458.1"/>
    <property type="molecule type" value="Genomic_DNA"/>
</dbReference>
<evidence type="ECO:0000256" key="1">
    <source>
        <dbReference type="SAM" id="SignalP"/>
    </source>
</evidence>
<feature type="chain" id="PRO_5011665927" evidence="1">
    <location>
        <begin position="22"/>
        <end position="186"/>
    </location>
</feature>
<dbReference type="InterPro" id="IPR003332">
    <property type="entry name" value="Decorin-bd"/>
</dbReference>
<dbReference type="Pfam" id="PF02352">
    <property type="entry name" value="Decorin_bind"/>
    <property type="match status" value="1"/>
</dbReference>
<name>A0A1G4Q2A6_BORJA</name>
<dbReference type="RefSeq" id="WP_091973389.1">
    <property type="nucleotide sequence ID" value="NZ_CP124065.1"/>
</dbReference>
<gene>
    <name evidence="2" type="ORF">SAMN02983004_00871</name>
</gene>
<evidence type="ECO:0000313" key="2">
    <source>
        <dbReference type="EMBL" id="SCW38458.1"/>
    </source>
</evidence>
<dbReference type="Proteomes" id="UP000199262">
    <property type="component" value="Unassembled WGS sequence"/>
</dbReference>
<dbReference type="Gene3D" id="1.20.1420.40">
    <property type="entry name" value="Decorin-binding protein"/>
    <property type="match status" value="1"/>
</dbReference>
<keyword evidence="1" id="KW-0732">Signal</keyword>
<accession>A0A1G4Q2A6</accession>
<dbReference type="PROSITE" id="PS51257">
    <property type="entry name" value="PROKAR_LIPOPROTEIN"/>
    <property type="match status" value="1"/>
</dbReference>